<proteinExistence type="predicted"/>
<organism evidence="1 2">
    <name type="scientific">Araneus ventricosus</name>
    <name type="common">Orbweaver spider</name>
    <name type="synonym">Epeira ventricosa</name>
    <dbReference type="NCBI Taxonomy" id="182803"/>
    <lineage>
        <taxon>Eukaryota</taxon>
        <taxon>Metazoa</taxon>
        <taxon>Ecdysozoa</taxon>
        <taxon>Arthropoda</taxon>
        <taxon>Chelicerata</taxon>
        <taxon>Arachnida</taxon>
        <taxon>Araneae</taxon>
        <taxon>Araneomorphae</taxon>
        <taxon>Entelegynae</taxon>
        <taxon>Araneoidea</taxon>
        <taxon>Araneidae</taxon>
        <taxon>Araneus</taxon>
    </lineage>
</organism>
<reference evidence="1 2" key="1">
    <citation type="journal article" date="2019" name="Sci. Rep.">
        <title>Orb-weaving spider Araneus ventricosus genome elucidates the spidroin gene catalogue.</title>
        <authorList>
            <person name="Kono N."/>
            <person name="Nakamura H."/>
            <person name="Ohtoshi R."/>
            <person name="Moran D.A.P."/>
            <person name="Shinohara A."/>
            <person name="Yoshida Y."/>
            <person name="Fujiwara M."/>
            <person name="Mori M."/>
            <person name="Tomita M."/>
            <person name="Arakawa K."/>
        </authorList>
    </citation>
    <scope>NUCLEOTIDE SEQUENCE [LARGE SCALE GENOMIC DNA]</scope>
</reference>
<evidence type="ECO:0000313" key="2">
    <source>
        <dbReference type="Proteomes" id="UP000499080"/>
    </source>
</evidence>
<accession>A0A4Y2REH4</accession>
<dbReference type="Proteomes" id="UP000499080">
    <property type="component" value="Unassembled WGS sequence"/>
</dbReference>
<dbReference type="EMBL" id="BGPR01016802">
    <property type="protein sequence ID" value="GBN74184.1"/>
    <property type="molecule type" value="Genomic_DNA"/>
</dbReference>
<evidence type="ECO:0000313" key="1">
    <source>
        <dbReference type="EMBL" id="GBN74184.1"/>
    </source>
</evidence>
<dbReference type="AlphaFoldDB" id="A0A4Y2REH4"/>
<keyword evidence="2" id="KW-1185">Reference proteome</keyword>
<protein>
    <submittedName>
        <fullName evidence="1">Uncharacterized protein</fullName>
    </submittedName>
</protein>
<gene>
    <name evidence="1" type="ORF">AVEN_106175_1</name>
</gene>
<sequence length="138" mass="16021">MKTMKYLVHFQEEDIRHQPTAFHKRGRQDCFRLAKTCLTPHGLPKQNPEALYCYLCLRFQQNFAKGSPATIANEHSPPTHHVMFIAILCRNLKQMHKVFLKPAPMRHLCRFASSNRCRIFQARSCFPAAVPCLCISNH</sequence>
<comment type="caution">
    <text evidence="1">The sequence shown here is derived from an EMBL/GenBank/DDBJ whole genome shotgun (WGS) entry which is preliminary data.</text>
</comment>
<name>A0A4Y2REH4_ARAVE</name>